<feature type="compositionally biased region" description="Basic residues" evidence="1">
    <location>
        <begin position="433"/>
        <end position="442"/>
    </location>
</feature>
<feature type="compositionally biased region" description="Gly residues" evidence="1">
    <location>
        <begin position="223"/>
        <end position="268"/>
    </location>
</feature>
<feature type="compositionally biased region" description="Gly residues" evidence="1">
    <location>
        <begin position="358"/>
        <end position="378"/>
    </location>
</feature>
<feature type="compositionally biased region" description="Gly residues" evidence="1">
    <location>
        <begin position="198"/>
        <end position="210"/>
    </location>
</feature>
<dbReference type="RefSeq" id="WP_141916474.1">
    <property type="nucleotide sequence ID" value="NZ_VFPN01000001.1"/>
</dbReference>
<protein>
    <submittedName>
        <fullName evidence="3">Uncharacterized protein</fullName>
    </submittedName>
</protein>
<organism evidence="3 4">
    <name type="scientific">Klugiella xanthotipulae</name>
    <dbReference type="NCBI Taxonomy" id="244735"/>
    <lineage>
        <taxon>Bacteria</taxon>
        <taxon>Bacillati</taxon>
        <taxon>Actinomycetota</taxon>
        <taxon>Actinomycetes</taxon>
        <taxon>Micrococcales</taxon>
        <taxon>Microbacteriaceae</taxon>
        <taxon>Klugiella</taxon>
    </lineage>
</organism>
<dbReference type="Proteomes" id="UP000318331">
    <property type="component" value="Unassembled WGS sequence"/>
</dbReference>
<comment type="caution">
    <text evidence="3">The sequence shown here is derived from an EMBL/GenBank/DDBJ whole genome shotgun (WGS) entry which is preliminary data.</text>
</comment>
<sequence>MGYYEELLYESAYRSKWNNSDFVRIATVADTAAAAMKVVAGNPGWDGKSADAARDKLDVDGRKLSYSSRSIAEIARVVESANMLIDFARDAYEEIQGIALSPVDKAAVIAGGTVLLPGLGTIISAAGIVTAESALAAQREQEAQKAVKELASATQIIAQRITSSVKELWPGEGYQKPEAGSDVPPEYDYPDPLERGRTGGLETPGGGGPVFPGPGSTVPGITPPGGGGGGPGGGGGTGPGDGGGGPGGGGGTGPGDGGGGGGGGGTLPGDGIVWDPESPYYPGDTSADDGSGSGGGTTGGLGNGTGGVLGGIAGAGVAVGAAKLSTGGLGGGGVVLGGGNTPGGTGLKPAPASTTPTGTGGARGGMGMMGGAPAGSGSGEKKRPTTRGLIAPRLEDDEPFVQPKAGAGSRVPGDPLYEAAQAQRRAEEERNKPTPKKRWWHH</sequence>
<evidence type="ECO:0000313" key="4">
    <source>
        <dbReference type="Proteomes" id="UP000318331"/>
    </source>
</evidence>
<gene>
    <name evidence="2" type="ORF">FB466_1126</name>
    <name evidence="3" type="ORF">FB466_1260</name>
</gene>
<proteinExistence type="predicted"/>
<name>A0A543I7E6_9MICO</name>
<feature type="region of interest" description="Disordered" evidence="1">
    <location>
        <begin position="169"/>
        <end position="299"/>
    </location>
</feature>
<accession>A0A543I7E6</accession>
<dbReference type="EMBL" id="VFPN01000001">
    <property type="protein sequence ID" value="TQM66289.1"/>
    <property type="molecule type" value="Genomic_DNA"/>
</dbReference>
<feature type="region of interest" description="Disordered" evidence="1">
    <location>
        <begin position="342"/>
        <end position="442"/>
    </location>
</feature>
<dbReference type="EMBL" id="VFPN01000001">
    <property type="protein sequence ID" value="TQM66420.1"/>
    <property type="molecule type" value="Genomic_DNA"/>
</dbReference>
<reference evidence="3 4" key="1">
    <citation type="submission" date="2019-06" db="EMBL/GenBank/DDBJ databases">
        <title>Sequencing the genomes of 1000 actinobacteria strains.</title>
        <authorList>
            <person name="Klenk H.-P."/>
        </authorList>
    </citation>
    <scope>NUCLEOTIDE SEQUENCE [LARGE SCALE GENOMIC DNA]</scope>
    <source>
        <strain evidence="3 4">DSM 18031</strain>
    </source>
</reference>
<evidence type="ECO:0000313" key="2">
    <source>
        <dbReference type="EMBL" id="TQM66289.1"/>
    </source>
</evidence>
<dbReference type="OrthoDB" id="4981806at2"/>
<keyword evidence="4" id="KW-1185">Reference proteome</keyword>
<evidence type="ECO:0000313" key="3">
    <source>
        <dbReference type="EMBL" id="TQM66420.1"/>
    </source>
</evidence>
<feature type="compositionally biased region" description="Low complexity" evidence="1">
    <location>
        <begin position="347"/>
        <end position="357"/>
    </location>
</feature>
<dbReference type="AlphaFoldDB" id="A0A543I7E6"/>
<evidence type="ECO:0000256" key="1">
    <source>
        <dbReference type="SAM" id="MobiDB-lite"/>
    </source>
</evidence>